<evidence type="ECO:0000313" key="3">
    <source>
        <dbReference type="Proteomes" id="UP001190700"/>
    </source>
</evidence>
<name>A0AAE0BLV4_9CHLO</name>
<dbReference type="InterPro" id="IPR013103">
    <property type="entry name" value="RVT_2"/>
</dbReference>
<dbReference type="AlphaFoldDB" id="A0AAE0BLV4"/>
<reference evidence="2 3" key="1">
    <citation type="journal article" date="2015" name="Genome Biol. Evol.">
        <title>Comparative Genomics of a Bacterivorous Green Alga Reveals Evolutionary Causalities and Consequences of Phago-Mixotrophic Mode of Nutrition.</title>
        <authorList>
            <person name="Burns J.A."/>
            <person name="Paasch A."/>
            <person name="Narechania A."/>
            <person name="Kim E."/>
        </authorList>
    </citation>
    <scope>NUCLEOTIDE SEQUENCE [LARGE SCALE GENOMIC DNA]</scope>
    <source>
        <strain evidence="2 3">PLY_AMNH</strain>
    </source>
</reference>
<organism evidence="2 3">
    <name type="scientific">Cymbomonas tetramitiformis</name>
    <dbReference type="NCBI Taxonomy" id="36881"/>
    <lineage>
        <taxon>Eukaryota</taxon>
        <taxon>Viridiplantae</taxon>
        <taxon>Chlorophyta</taxon>
        <taxon>Pyramimonadophyceae</taxon>
        <taxon>Pyramimonadales</taxon>
        <taxon>Pyramimonadaceae</taxon>
        <taxon>Cymbomonas</taxon>
    </lineage>
</organism>
<dbReference type="Proteomes" id="UP001190700">
    <property type="component" value="Unassembled WGS sequence"/>
</dbReference>
<dbReference type="Pfam" id="PF07727">
    <property type="entry name" value="RVT_2"/>
    <property type="match status" value="1"/>
</dbReference>
<protein>
    <recommendedName>
        <fullName evidence="1">Reverse transcriptase Ty1/copia-type domain-containing protein</fullName>
    </recommendedName>
</protein>
<feature type="domain" description="Reverse transcriptase Ty1/copia-type" evidence="1">
    <location>
        <begin position="241"/>
        <end position="341"/>
    </location>
</feature>
<evidence type="ECO:0000313" key="2">
    <source>
        <dbReference type="EMBL" id="KAK3238921.1"/>
    </source>
</evidence>
<comment type="caution">
    <text evidence="2">The sequence shown here is derived from an EMBL/GenBank/DDBJ whole genome shotgun (WGS) entry which is preliminary data.</text>
</comment>
<gene>
    <name evidence="2" type="ORF">CYMTET_51111</name>
</gene>
<accession>A0AAE0BLV4</accession>
<dbReference type="EMBL" id="LGRX02034073">
    <property type="protein sequence ID" value="KAK3238921.1"/>
    <property type="molecule type" value="Genomic_DNA"/>
</dbReference>
<sequence>MLAGGKPEVFTDLSACSFCEVDGEALVSAVAEFSELARTAGESTFNADTFTANKPVVSKTITHSPPASVESDEEWTVALDKHVYGFLGTGEFFPWAPVSFFLEQCVANLELLRKYLSEQAVNQFYPVFALAEVQLTSGAEWESAIVCTNARTEHRLPYQVLLLRHCGRAGKSVDVAETSIRFQMQHVALAAVVQNQWLPNGVTSPKNWPQLVNATDAEQWLASDKKEECALIDVKRAIVPVAKLPAGVKPLGMKVVYKLKFDAANVVTERKSRWVVFGNKQSHGVNYEEVYSPCTQLNTLRILLQLSLILGLLAFTMDVVTCFLNGELDVLLFVRWPGAWDILREAG</sequence>
<evidence type="ECO:0000259" key="1">
    <source>
        <dbReference type="Pfam" id="PF07727"/>
    </source>
</evidence>
<keyword evidence="3" id="KW-1185">Reference proteome</keyword>
<proteinExistence type="predicted"/>